<comment type="caution">
    <text evidence="2">The sequence shown here is derived from an EMBL/GenBank/DDBJ whole genome shotgun (WGS) entry which is preliminary data.</text>
</comment>
<proteinExistence type="predicted"/>
<keyword evidence="3" id="KW-1185">Reference proteome</keyword>
<dbReference type="AlphaFoldDB" id="A0A371GVV0"/>
<sequence length="285" mass="32796">MEESQEVTLARFLHGLTREVQDKVELHQYNTLKDLVHQATKVESQLQRKLSSRNPSTSWKGKKMEKERSRRDKTPKKGIKCFKCMGKWYIAFQCPNKRFMVLRENEEVESEKTSSLSGGESFSEGSHYEGDLLMVRRLMTNLVGEDTEIQRETIFNSRCLDLGKLCSLIIDGGSSVNVARLRLVRMLLAITLGSYKDDILCDMVPMEATHFLLGRPLQYDRKVTHDGVSNNFNDMLKKYKGIFPKEICHEFPPLRGIEHHIGLIVDASLPKRPTYRASLEESKEI</sequence>
<accession>A0A371GVV0</accession>
<dbReference type="Proteomes" id="UP000257109">
    <property type="component" value="Unassembled WGS sequence"/>
</dbReference>
<feature type="compositionally biased region" description="Basic and acidic residues" evidence="1">
    <location>
        <begin position="62"/>
        <end position="72"/>
    </location>
</feature>
<evidence type="ECO:0000256" key="1">
    <source>
        <dbReference type="SAM" id="MobiDB-lite"/>
    </source>
</evidence>
<dbReference type="EMBL" id="QJKJ01004341">
    <property type="protein sequence ID" value="RDX94553.1"/>
    <property type="molecule type" value="Genomic_DNA"/>
</dbReference>
<feature type="non-terminal residue" evidence="2">
    <location>
        <position position="1"/>
    </location>
</feature>
<dbReference type="PANTHER" id="PTHR35046">
    <property type="entry name" value="ZINC KNUCKLE (CCHC-TYPE) FAMILY PROTEIN"/>
    <property type="match status" value="1"/>
</dbReference>
<evidence type="ECO:0000313" key="3">
    <source>
        <dbReference type="Proteomes" id="UP000257109"/>
    </source>
</evidence>
<gene>
    <name evidence="2" type="ORF">CR513_23048</name>
</gene>
<name>A0A371GVV0_MUCPR</name>
<feature type="region of interest" description="Disordered" evidence="1">
    <location>
        <begin position="44"/>
        <end position="74"/>
    </location>
</feature>
<evidence type="ECO:0008006" key="4">
    <source>
        <dbReference type="Google" id="ProtNLM"/>
    </source>
</evidence>
<organism evidence="2 3">
    <name type="scientific">Mucuna pruriens</name>
    <name type="common">Velvet bean</name>
    <name type="synonym">Dolichos pruriens</name>
    <dbReference type="NCBI Taxonomy" id="157652"/>
    <lineage>
        <taxon>Eukaryota</taxon>
        <taxon>Viridiplantae</taxon>
        <taxon>Streptophyta</taxon>
        <taxon>Embryophyta</taxon>
        <taxon>Tracheophyta</taxon>
        <taxon>Spermatophyta</taxon>
        <taxon>Magnoliopsida</taxon>
        <taxon>eudicotyledons</taxon>
        <taxon>Gunneridae</taxon>
        <taxon>Pentapetalae</taxon>
        <taxon>rosids</taxon>
        <taxon>fabids</taxon>
        <taxon>Fabales</taxon>
        <taxon>Fabaceae</taxon>
        <taxon>Papilionoideae</taxon>
        <taxon>50 kb inversion clade</taxon>
        <taxon>NPAAA clade</taxon>
        <taxon>indigoferoid/millettioid clade</taxon>
        <taxon>Phaseoleae</taxon>
        <taxon>Mucuna</taxon>
    </lineage>
</organism>
<evidence type="ECO:0000313" key="2">
    <source>
        <dbReference type="EMBL" id="RDX94553.1"/>
    </source>
</evidence>
<protein>
    <recommendedName>
        <fullName evidence="4">Retrotransposon gag domain-containing protein</fullName>
    </recommendedName>
</protein>
<dbReference type="OrthoDB" id="1747743at2759"/>
<feature type="compositionally biased region" description="Polar residues" evidence="1">
    <location>
        <begin position="44"/>
        <end position="59"/>
    </location>
</feature>
<reference evidence="2" key="1">
    <citation type="submission" date="2018-05" db="EMBL/GenBank/DDBJ databases">
        <title>Draft genome of Mucuna pruriens seed.</title>
        <authorList>
            <person name="Nnadi N.E."/>
            <person name="Vos R."/>
            <person name="Hasami M.H."/>
            <person name="Devisetty U.K."/>
            <person name="Aguiy J.C."/>
        </authorList>
    </citation>
    <scope>NUCLEOTIDE SEQUENCE [LARGE SCALE GENOMIC DNA]</scope>
    <source>
        <strain evidence="2">JCA_2017</strain>
    </source>
</reference>
<dbReference type="PANTHER" id="PTHR35046:SF9">
    <property type="entry name" value="RNA-DIRECTED DNA POLYMERASE"/>
    <property type="match status" value="1"/>
</dbReference>